<dbReference type="GO" id="GO:1990281">
    <property type="term" value="C:efflux pump complex"/>
    <property type="evidence" value="ECO:0007669"/>
    <property type="project" value="TreeGrafter"/>
</dbReference>
<sequence length="132" mass="14024">MPQIKNLIKTTCLAVLLLFLAAACSAFPSQETPTEEPVEIEESAPLINATGIVFPAEWTTLSMSTAGLVAEVFVENGDQVDEGQVLVRLKGKEELQAAITGAEFDVASAEKALDDLHENAETILSQKHGLSG</sequence>
<dbReference type="PROSITE" id="PS51257">
    <property type="entry name" value="PROKAR_LIPOPROTEIN"/>
    <property type="match status" value="1"/>
</dbReference>
<keyword evidence="1" id="KW-0175">Coiled coil</keyword>
<name>X0ZQ44_9ZZZZ</name>
<evidence type="ECO:0000313" key="2">
    <source>
        <dbReference type="EMBL" id="GAG62523.1"/>
    </source>
</evidence>
<organism evidence="2">
    <name type="scientific">marine sediment metagenome</name>
    <dbReference type="NCBI Taxonomy" id="412755"/>
    <lineage>
        <taxon>unclassified sequences</taxon>
        <taxon>metagenomes</taxon>
        <taxon>ecological metagenomes</taxon>
    </lineage>
</organism>
<comment type="caution">
    <text evidence="2">The sequence shown here is derived from an EMBL/GenBank/DDBJ whole genome shotgun (WGS) entry which is preliminary data.</text>
</comment>
<dbReference type="SUPFAM" id="SSF51230">
    <property type="entry name" value="Single hybrid motif"/>
    <property type="match status" value="1"/>
</dbReference>
<proteinExistence type="predicted"/>
<feature type="coiled-coil region" evidence="1">
    <location>
        <begin position="92"/>
        <end position="126"/>
    </location>
</feature>
<dbReference type="EMBL" id="BART01007733">
    <property type="protein sequence ID" value="GAG62523.1"/>
    <property type="molecule type" value="Genomic_DNA"/>
</dbReference>
<gene>
    <name evidence="2" type="ORF">S01H4_17532</name>
</gene>
<accession>X0ZQ44</accession>
<reference evidence="2" key="1">
    <citation type="journal article" date="2014" name="Front. Microbiol.">
        <title>High frequency of phylogenetically diverse reductive dehalogenase-homologous genes in deep subseafloor sedimentary metagenomes.</title>
        <authorList>
            <person name="Kawai M."/>
            <person name="Futagami T."/>
            <person name="Toyoda A."/>
            <person name="Takaki Y."/>
            <person name="Nishi S."/>
            <person name="Hori S."/>
            <person name="Arai W."/>
            <person name="Tsubouchi T."/>
            <person name="Morono Y."/>
            <person name="Uchiyama I."/>
            <person name="Ito T."/>
            <person name="Fujiyama A."/>
            <person name="Inagaki F."/>
            <person name="Takami H."/>
        </authorList>
    </citation>
    <scope>NUCLEOTIDE SEQUENCE</scope>
    <source>
        <strain evidence="2">Expedition CK06-06</strain>
    </source>
</reference>
<dbReference type="Gene3D" id="2.40.50.100">
    <property type="match status" value="1"/>
</dbReference>
<evidence type="ECO:0000256" key="1">
    <source>
        <dbReference type="SAM" id="Coils"/>
    </source>
</evidence>
<dbReference type="PANTHER" id="PTHR30469">
    <property type="entry name" value="MULTIDRUG RESISTANCE PROTEIN MDTA"/>
    <property type="match status" value="1"/>
</dbReference>
<dbReference type="AlphaFoldDB" id="X0ZQ44"/>
<protein>
    <submittedName>
        <fullName evidence="2">Uncharacterized protein</fullName>
    </submittedName>
</protein>
<dbReference type="InterPro" id="IPR011053">
    <property type="entry name" value="Single_hybrid_motif"/>
</dbReference>
<dbReference type="GO" id="GO:0015562">
    <property type="term" value="F:efflux transmembrane transporter activity"/>
    <property type="evidence" value="ECO:0007669"/>
    <property type="project" value="TreeGrafter"/>
</dbReference>